<evidence type="ECO:0000256" key="2">
    <source>
        <dbReference type="ARBA" id="ARBA00004429"/>
    </source>
</evidence>
<keyword evidence="9 12" id="KW-1133">Transmembrane helix</keyword>
<keyword evidence="5" id="KW-0813">Transport</keyword>
<comment type="similarity">
    <text evidence="3">Belongs to the LptF/LptG family.</text>
</comment>
<dbReference type="PANTHER" id="PTHR33529">
    <property type="entry name" value="SLR0882 PROTEIN-RELATED"/>
    <property type="match status" value="1"/>
</dbReference>
<evidence type="ECO:0000256" key="6">
    <source>
        <dbReference type="ARBA" id="ARBA00022475"/>
    </source>
</evidence>
<dbReference type="RefSeq" id="WP_101343408.1">
    <property type="nucleotide sequence ID" value="NZ_PJAI02000001.1"/>
</dbReference>
<keyword evidence="14" id="KW-1185">Reference proteome</keyword>
<evidence type="ECO:0000313" key="14">
    <source>
        <dbReference type="Proteomes" id="UP000815846"/>
    </source>
</evidence>
<protein>
    <recommendedName>
        <fullName evidence="4">Lipopolysaccharide export system permease protein LptF</fullName>
    </recommendedName>
</protein>
<accession>A0ABY3N251</accession>
<keyword evidence="7" id="KW-0997">Cell inner membrane</keyword>
<proteinExistence type="inferred from homology"/>
<dbReference type="PANTHER" id="PTHR33529:SF7">
    <property type="entry name" value="LIPOPOLYSACCHARIDE EXPORT SYSTEM PERMEASE PROTEIN LPTF"/>
    <property type="match status" value="1"/>
</dbReference>
<name>A0ABY3N251_9GAMM</name>
<feature type="transmembrane region" description="Helical" evidence="12">
    <location>
        <begin position="307"/>
        <end position="327"/>
    </location>
</feature>
<comment type="caution">
    <text evidence="13">The sequence shown here is derived from an EMBL/GenBank/DDBJ whole genome shotgun (WGS) entry which is preliminary data.</text>
</comment>
<evidence type="ECO:0000256" key="10">
    <source>
        <dbReference type="ARBA" id="ARBA00023136"/>
    </source>
</evidence>
<evidence type="ECO:0000256" key="5">
    <source>
        <dbReference type="ARBA" id="ARBA00022448"/>
    </source>
</evidence>
<evidence type="ECO:0000256" key="3">
    <source>
        <dbReference type="ARBA" id="ARBA00007725"/>
    </source>
</evidence>
<keyword evidence="6" id="KW-1003">Cell membrane</keyword>
<feature type="transmembrane region" description="Helical" evidence="12">
    <location>
        <begin position="281"/>
        <end position="300"/>
    </location>
</feature>
<evidence type="ECO:0000256" key="12">
    <source>
        <dbReference type="SAM" id="Phobius"/>
    </source>
</evidence>
<evidence type="ECO:0000256" key="8">
    <source>
        <dbReference type="ARBA" id="ARBA00022692"/>
    </source>
</evidence>
<evidence type="ECO:0000256" key="9">
    <source>
        <dbReference type="ARBA" id="ARBA00022989"/>
    </source>
</evidence>
<feature type="transmembrane region" description="Helical" evidence="12">
    <location>
        <begin position="52"/>
        <end position="76"/>
    </location>
</feature>
<sequence length="395" mass="43856">MIIFRYLLKEVAKTQLAVFLVLMTIFISQKFVRVLGDASEGGIPGQLVMTFIALKIPDLAGFILPLSLFLGVLLAYGRIYADSEMTVLHACGVSEWYVVRVTLVLALVTAILTGIFTLYLSPLASEYEYQVKEELAADSGLSALVSGRFQQTGNQDAVVFIHDKDRKTNSFNKVFVAQLPKSGNLDANIINSSLVYAKTGKVFEDDKGSQQLVLGDGTRYHRDFDSGEFQSVSFTKYYIQIKDQEVERHHRKLNALSTPDLFKNPPPELAASYSATIQWRIAFPLACIILIFIAVPLSVVNPRQGKFAKMLPALMLFLGYLLLLTSMRSAIEKNALPSVIGLWPIHIGALFIGITLLMKERSSGRIIKAKLPSFKRNKLAKQRAQAIESSKGEED</sequence>
<comment type="function">
    <text evidence="1">Part of the ABC transporter complex LptBFG involved in the translocation of lipopolysaccharide (LPS) from the inner membrane to the outer membrane.</text>
</comment>
<reference evidence="13 14" key="1">
    <citation type="submission" date="2019-08" db="EMBL/GenBank/DDBJ databases">
        <title>Microbe sample from Colwellia echini.</title>
        <authorList>
            <person name="Christiansen L."/>
            <person name="Pathiraja D."/>
            <person name="Schultz-Johansen M."/>
            <person name="Choi I.-G."/>
            <person name="Stougaard P."/>
        </authorList>
    </citation>
    <scope>NUCLEOTIDE SEQUENCE [LARGE SCALE GENOMIC DNA]</scope>
    <source>
        <strain evidence="13 14">A3</strain>
    </source>
</reference>
<evidence type="ECO:0000256" key="4">
    <source>
        <dbReference type="ARBA" id="ARBA00014213"/>
    </source>
</evidence>
<comment type="subcellular location">
    <subcellularLocation>
        <location evidence="2">Cell inner membrane</location>
        <topology evidence="2">Multi-pass membrane protein</topology>
    </subcellularLocation>
</comment>
<dbReference type="Pfam" id="PF03739">
    <property type="entry name" value="LptF_LptG"/>
    <property type="match status" value="1"/>
</dbReference>
<evidence type="ECO:0000313" key="13">
    <source>
        <dbReference type="EMBL" id="TYK67297.1"/>
    </source>
</evidence>
<dbReference type="InterPro" id="IPR005495">
    <property type="entry name" value="LptG/LptF_permease"/>
</dbReference>
<dbReference type="InterPro" id="IPR030922">
    <property type="entry name" value="LptF"/>
</dbReference>
<dbReference type="Proteomes" id="UP000815846">
    <property type="component" value="Unassembled WGS sequence"/>
</dbReference>
<dbReference type="EMBL" id="PJAI02000001">
    <property type="protein sequence ID" value="TYK67297.1"/>
    <property type="molecule type" value="Genomic_DNA"/>
</dbReference>
<gene>
    <name evidence="13" type="primary">lptF</name>
    <name evidence="13" type="ORF">CWS31_001890</name>
</gene>
<keyword evidence="8 12" id="KW-0812">Transmembrane</keyword>
<comment type="subunit">
    <text evidence="11">Component of the lipopolysaccharide transport and assembly complex. The LptBFG transporter is composed of two ATP-binding proteins (LptB) and two transmembrane proteins (LptF and LptG).</text>
</comment>
<feature type="transmembrane region" description="Helical" evidence="12">
    <location>
        <begin position="97"/>
        <end position="120"/>
    </location>
</feature>
<keyword evidence="10 12" id="KW-0472">Membrane</keyword>
<organism evidence="13 14">
    <name type="scientific">Colwellia echini</name>
    <dbReference type="NCBI Taxonomy" id="1982103"/>
    <lineage>
        <taxon>Bacteria</taxon>
        <taxon>Pseudomonadati</taxon>
        <taxon>Pseudomonadota</taxon>
        <taxon>Gammaproteobacteria</taxon>
        <taxon>Alteromonadales</taxon>
        <taxon>Colwelliaceae</taxon>
        <taxon>Colwellia</taxon>
    </lineage>
</organism>
<dbReference type="NCBIfam" id="TIGR04407">
    <property type="entry name" value="LptF_YjgP"/>
    <property type="match status" value="1"/>
</dbReference>
<evidence type="ECO:0000256" key="7">
    <source>
        <dbReference type="ARBA" id="ARBA00022519"/>
    </source>
</evidence>
<evidence type="ECO:0000256" key="11">
    <source>
        <dbReference type="ARBA" id="ARBA00026081"/>
    </source>
</evidence>
<feature type="transmembrane region" description="Helical" evidence="12">
    <location>
        <begin position="339"/>
        <end position="358"/>
    </location>
</feature>
<evidence type="ECO:0000256" key="1">
    <source>
        <dbReference type="ARBA" id="ARBA00002265"/>
    </source>
</evidence>